<evidence type="ECO:0000259" key="2">
    <source>
        <dbReference type="Pfam" id="PF25993"/>
    </source>
</evidence>
<dbReference type="Pfam" id="PF25993">
    <property type="entry name" value="zf-B_box_ZFPL1"/>
    <property type="match status" value="1"/>
</dbReference>
<dbReference type="AlphaFoldDB" id="A0A0D9YMX7"/>
<dbReference type="PANTHER" id="PTHR12981">
    <property type="entry name" value="ZINC FINGER PROTEIN-LIKE 1"/>
    <property type="match status" value="1"/>
</dbReference>
<organism evidence="3">
    <name type="scientific">Oryza glumipatula</name>
    <dbReference type="NCBI Taxonomy" id="40148"/>
    <lineage>
        <taxon>Eukaryota</taxon>
        <taxon>Viridiplantae</taxon>
        <taxon>Streptophyta</taxon>
        <taxon>Embryophyta</taxon>
        <taxon>Tracheophyta</taxon>
        <taxon>Spermatophyta</taxon>
        <taxon>Magnoliopsida</taxon>
        <taxon>Liliopsida</taxon>
        <taxon>Poales</taxon>
        <taxon>Poaceae</taxon>
        <taxon>BOP clade</taxon>
        <taxon>Oryzoideae</taxon>
        <taxon>Oryzeae</taxon>
        <taxon>Oryzinae</taxon>
        <taxon>Oryza</taxon>
    </lineage>
</organism>
<feature type="compositionally biased region" description="Low complexity" evidence="1">
    <location>
        <begin position="19"/>
        <end position="33"/>
    </location>
</feature>
<evidence type="ECO:0000313" key="4">
    <source>
        <dbReference type="Proteomes" id="UP000026961"/>
    </source>
</evidence>
<dbReference type="GO" id="GO:0008270">
    <property type="term" value="F:zinc ion binding"/>
    <property type="evidence" value="ECO:0007669"/>
    <property type="project" value="UniProtKB-KW"/>
</dbReference>
<evidence type="ECO:0000313" key="3">
    <source>
        <dbReference type="EnsemblPlants" id="OGLUM02G05250.2"/>
    </source>
</evidence>
<dbReference type="Gramene" id="OGLUM02G05250.2">
    <property type="protein sequence ID" value="OGLUM02G05250.2"/>
    <property type="gene ID" value="OGLUM02G05250"/>
</dbReference>
<dbReference type="EnsemblPlants" id="OGLUM02G05250.2">
    <property type="protein sequence ID" value="OGLUM02G05250.2"/>
    <property type="gene ID" value="OGLUM02G05250"/>
</dbReference>
<proteinExistence type="predicted"/>
<dbReference type="InterPro" id="IPR058731">
    <property type="entry name" value="Znf-B_box_ZFPL1-like"/>
</dbReference>
<reference evidence="3" key="1">
    <citation type="submission" date="2015-04" db="UniProtKB">
        <authorList>
            <consortium name="EnsemblPlants"/>
        </authorList>
    </citation>
    <scope>IDENTIFICATION</scope>
</reference>
<sequence>MAPAYGRRLASRGGSGNHALPSARSGGRAGAVRGPPPMSTARRPPRRHLIFSFSPHPERSIHSPSPQAIPRWGQRGWAPGCSCSFLMGQIGWRLVGGAVEATRVYCFVHKVPVCGECIRFPEHQLCVENYRHSIMDSDPPSVMTAISSLQPGSDRKQTVIVIM</sequence>
<name>A0A0D9YMX7_9ORYZ</name>
<dbReference type="Proteomes" id="UP000026961">
    <property type="component" value="Chromosome 2"/>
</dbReference>
<feature type="domain" description="ZFPL1-like B-box zinc-binding" evidence="2">
    <location>
        <begin position="100"/>
        <end position="132"/>
    </location>
</feature>
<dbReference type="PANTHER" id="PTHR12981:SF0">
    <property type="entry name" value="ZINC FINGER PROTEIN-LIKE 1"/>
    <property type="match status" value="1"/>
</dbReference>
<dbReference type="GO" id="GO:0016020">
    <property type="term" value="C:membrane"/>
    <property type="evidence" value="ECO:0007669"/>
    <property type="project" value="UniProtKB-SubCell"/>
</dbReference>
<feature type="region of interest" description="Disordered" evidence="1">
    <location>
        <begin position="1"/>
        <end position="46"/>
    </location>
</feature>
<evidence type="ECO:0000256" key="1">
    <source>
        <dbReference type="SAM" id="MobiDB-lite"/>
    </source>
</evidence>
<dbReference type="InterPro" id="IPR039043">
    <property type="entry name" value="ZFPL1"/>
</dbReference>
<dbReference type="GO" id="GO:0005794">
    <property type="term" value="C:Golgi apparatus"/>
    <property type="evidence" value="ECO:0007669"/>
    <property type="project" value="TreeGrafter"/>
</dbReference>
<protein>
    <recommendedName>
        <fullName evidence="2">ZFPL1-like B-box zinc-binding domain-containing protein</fullName>
    </recommendedName>
</protein>
<reference evidence="3" key="2">
    <citation type="submission" date="2018-05" db="EMBL/GenBank/DDBJ databases">
        <title>OgluRS3 (Oryza glumaepatula Reference Sequence Version 3).</title>
        <authorList>
            <person name="Zhang J."/>
            <person name="Kudrna D."/>
            <person name="Lee S."/>
            <person name="Talag J."/>
            <person name="Welchert J."/>
            <person name="Wing R.A."/>
        </authorList>
    </citation>
    <scope>NUCLEOTIDE SEQUENCE [LARGE SCALE GENOMIC DNA]</scope>
</reference>
<accession>A0A0D9YMX7</accession>
<keyword evidence="4" id="KW-1185">Reference proteome</keyword>